<feature type="domain" description="Dynamin N-terminal" evidence="6">
    <location>
        <begin position="67"/>
        <end position="143"/>
    </location>
</feature>
<dbReference type="InterPro" id="IPR045063">
    <property type="entry name" value="Dynamin_N"/>
</dbReference>
<dbReference type="Pfam" id="PF00350">
    <property type="entry name" value="Dynamin_N"/>
    <property type="match status" value="1"/>
</dbReference>
<dbReference type="GO" id="GO:0005525">
    <property type="term" value="F:GTP binding"/>
    <property type="evidence" value="ECO:0007669"/>
    <property type="project" value="UniProtKB-KW"/>
</dbReference>
<sequence length="499" mass="55244">LSKRMTPDDIHPRGRPHLAFLRAAAGGWARYGEKLGTHFLAGEAEYRRYVAEEEASCFVAAVDLHIDAPLTRSGAVLVDTPGADSINARHTGVAFEYIKNADAVLFVTYYNHAFTEADRGFLNQLGSVKDAFELDKMFFVLNAADLAASPEELASVQQHVEQQLLKHGIRRPRLFPVSSLQALEAKLGRSAEALEASGLADFEAAFRRFAQEELGSLALAAARQQLTRIEGLIDGLLRSAGEDAATRQARTARLLDEAAKLRSAWQAELSEAAVQPLTQELVEQLYHLRRRVQYRFGEHFASAFHPSVLQDDGRDLKKLIQSCWLDLKRGVAEDLQQELRSAGLRLEVALQRSVAERIADGIARSELDGFSPELPPKPELGLAGAGGDPFKDRPAIDARQLWNAFRSPKHFFEKQGSRALRDALETELFRAADDWLEETKRAWTVAVETAFRETLGQAGEALAAELGTFASGLEQERLQPGAEQELARIREAWTKLKNG</sequence>
<evidence type="ECO:0000256" key="3">
    <source>
        <dbReference type="ARBA" id="ARBA00022801"/>
    </source>
</evidence>
<accession>A0A7X0RMP5</accession>
<organism evidence="7 8">
    <name type="scientific">Cohnella nanjingensis</name>
    <dbReference type="NCBI Taxonomy" id="1387779"/>
    <lineage>
        <taxon>Bacteria</taxon>
        <taxon>Bacillati</taxon>
        <taxon>Bacillota</taxon>
        <taxon>Bacilli</taxon>
        <taxon>Bacillales</taxon>
        <taxon>Paenibacillaceae</taxon>
        <taxon>Cohnella</taxon>
    </lineage>
</organism>
<keyword evidence="8" id="KW-1185">Reference proteome</keyword>
<evidence type="ECO:0000256" key="5">
    <source>
        <dbReference type="ARBA" id="ARBA00023136"/>
    </source>
</evidence>
<dbReference type="Gene3D" id="3.40.50.300">
    <property type="entry name" value="P-loop containing nucleotide triphosphate hydrolases"/>
    <property type="match status" value="1"/>
</dbReference>
<dbReference type="RefSeq" id="WP_185140512.1">
    <property type="nucleotide sequence ID" value="NZ_JACJVP010000001.1"/>
</dbReference>
<keyword evidence="2" id="KW-0547">Nucleotide-binding</keyword>
<evidence type="ECO:0000256" key="4">
    <source>
        <dbReference type="ARBA" id="ARBA00023134"/>
    </source>
</evidence>
<dbReference type="CDD" id="cd09912">
    <property type="entry name" value="DLP_2"/>
    <property type="match status" value="1"/>
</dbReference>
<dbReference type="AlphaFoldDB" id="A0A7X0RMP5"/>
<comment type="subcellular location">
    <subcellularLocation>
        <location evidence="1">Membrane</location>
    </subcellularLocation>
</comment>
<proteinExistence type="predicted"/>
<dbReference type="Proteomes" id="UP000547209">
    <property type="component" value="Unassembled WGS sequence"/>
</dbReference>
<keyword evidence="4" id="KW-0342">GTP-binding</keyword>
<dbReference type="PANTHER" id="PTHR10465">
    <property type="entry name" value="TRANSMEMBRANE GTPASE FZO1"/>
    <property type="match status" value="1"/>
</dbReference>
<dbReference type="InterPro" id="IPR027094">
    <property type="entry name" value="Mitofusin_fam"/>
</dbReference>
<gene>
    <name evidence="7" type="ORF">H7C19_00005</name>
</gene>
<name>A0A7X0RMP5_9BACL</name>
<keyword evidence="5" id="KW-0472">Membrane</keyword>
<reference evidence="7 8" key="1">
    <citation type="submission" date="2020-08" db="EMBL/GenBank/DDBJ databases">
        <title>Cohnella phylogeny.</title>
        <authorList>
            <person name="Dunlap C."/>
        </authorList>
    </citation>
    <scope>NUCLEOTIDE SEQUENCE [LARGE SCALE GENOMIC DNA]</scope>
    <source>
        <strain evidence="7 8">DSM 28246</strain>
    </source>
</reference>
<evidence type="ECO:0000259" key="6">
    <source>
        <dbReference type="Pfam" id="PF00350"/>
    </source>
</evidence>
<keyword evidence="3" id="KW-0378">Hydrolase</keyword>
<evidence type="ECO:0000256" key="1">
    <source>
        <dbReference type="ARBA" id="ARBA00004370"/>
    </source>
</evidence>
<evidence type="ECO:0000313" key="8">
    <source>
        <dbReference type="Proteomes" id="UP000547209"/>
    </source>
</evidence>
<dbReference type="GO" id="GO:0016020">
    <property type="term" value="C:membrane"/>
    <property type="evidence" value="ECO:0007669"/>
    <property type="project" value="UniProtKB-SubCell"/>
</dbReference>
<evidence type="ECO:0000313" key="7">
    <source>
        <dbReference type="EMBL" id="MBB6669060.1"/>
    </source>
</evidence>
<comment type="caution">
    <text evidence="7">The sequence shown here is derived from an EMBL/GenBank/DDBJ whole genome shotgun (WGS) entry which is preliminary data.</text>
</comment>
<dbReference type="EMBL" id="JACJVP010000001">
    <property type="protein sequence ID" value="MBB6669060.1"/>
    <property type="molecule type" value="Genomic_DNA"/>
</dbReference>
<protein>
    <submittedName>
        <fullName evidence="7">Dynamin family protein</fullName>
    </submittedName>
</protein>
<dbReference type="SUPFAM" id="SSF52540">
    <property type="entry name" value="P-loop containing nucleoside triphosphate hydrolases"/>
    <property type="match status" value="1"/>
</dbReference>
<dbReference type="PANTHER" id="PTHR10465:SF0">
    <property type="entry name" value="SARCALUMENIN"/>
    <property type="match status" value="1"/>
</dbReference>
<evidence type="ECO:0000256" key="2">
    <source>
        <dbReference type="ARBA" id="ARBA00022741"/>
    </source>
</evidence>
<feature type="non-terminal residue" evidence="7">
    <location>
        <position position="1"/>
    </location>
</feature>
<dbReference type="InterPro" id="IPR027417">
    <property type="entry name" value="P-loop_NTPase"/>
</dbReference>
<dbReference type="GO" id="GO:0003924">
    <property type="term" value="F:GTPase activity"/>
    <property type="evidence" value="ECO:0007669"/>
    <property type="project" value="InterPro"/>
</dbReference>